<organism evidence="1 2">
    <name type="scientific">Polyplax serrata</name>
    <name type="common">Common mouse louse</name>
    <dbReference type="NCBI Taxonomy" id="468196"/>
    <lineage>
        <taxon>Eukaryota</taxon>
        <taxon>Metazoa</taxon>
        <taxon>Ecdysozoa</taxon>
        <taxon>Arthropoda</taxon>
        <taxon>Hexapoda</taxon>
        <taxon>Insecta</taxon>
        <taxon>Pterygota</taxon>
        <taxon>Neoptera</taxon>
        <taxon>Paraneoptera</taxon>
        <taxon>Psocodea</taxon>
        <taxon>Troctomorpha</taxon>
        <taxon>Phthiraptera</taxon>
        <taxon>Anoplura</taxon>
        <taxon>Polyplacidae</taxon>
        <taxon>Polyplax</taxon>
    </lineage>
</organism>
<proteinExistence type="predicted"/>
<dbReference type="Proteomes" id="UP001372834">
    <property type="component" value="Unassembled WGS sequence"/>
</dbReference>
<accession>A0AAN8SIH4</accession>
<protein>
    <submittedName>
        <fullName evidence="1">Uncharacterized protein</fullName>
    </submittedName>
</protein>
<gene>
    <name evidence="1" type="ORF">RUM43_001749</name>
</gene>
<dbReference type="AlphaFoldDB" id="A0AAN8SIH4"/>
<dbReference type="EMBL" id="JAWJWE010000001">
    <property type="protein sequence ID" value="KAK6645472.1"/>
    <property type="molecule type" value="Genomic_DNA"/>
</dbReference>
<evidence type="ECO:0000313" key="1">
    <source>
        <dbReference type="EMBL" id="KAK6645472.1"/>
    </source>
</evidence>
<sequence length="146" mass="16622">MQILLWFAKKQLCIVLDPVHHWFFGNETVKVERIVGVKCVCEVLLSHSMDERNCVEIRPIRMQKTRICTHSAQKPFEAVKELELTLEPLPNMIVCVRACHPKAVNRTVPHGVFFAYIEHPPVLASPAFRSSIGCLVIQGVRAFSFV</sequence>
<evidence type="ECO:0000313" key="2">
    <source>
        <dbReference type="Proteomes" id="UP001372834"/>
    </source>
</evidence>
<comment type="caution">
    <text evidence="1">The sequence shown here is derived from an EMBL/GenBank/DDBJ whole genome shotgun (WGS) entry which is preliminary data.</text>
</comment>
<reference evidence="1 2" key="1">
    <citation type="submission" date="2023-10" db="EMBL/GenBank/DDBJ databases">
        <title>Genomes of two closely related lineages of the louse Polyplax serrata with different host specificities.</title>
        <authorList>
            <person name="Martinu J."/>
            <person name="Tarabai H."/>
            <person name="Stefka J."/>
            <person name="Hypsa V."/>
        </authorList>
    </citation>
    <scope>NUCLEOTIDE SEQUENCE [LARGE SCALE GENOMIC DNA]</scope>
    <source>
        <strain evidence="1">HR10_N</strain>
    </source>
</reference>
<name>A0AAN8SIH4_POLSC</name>